<protein>
    <submittedName>
        <fullName evidence="2">Beta-lactamase family protein</fullName>
    </submittedName>
</protein>
<evidence type="ECO:0000313" key="2">
    <source>
        <dbReference type="EMBL" id="MBE9461637.1"/>
    </source>
</evidence>
<reference evidence="3" key="1">
    <citation type="submission" date="2023-07" db="EMBL/GenBank/DDBJ databases">
        <title>Dyadobacter sp. nov 'subterranea' isolated from contaminted grondwater.</title>
        <authorList>
            <person name="Szabo I."/>
            <person name="Al-Omari J."/>
            <person name="Szerdahelyi S.G."/>
            <person name="Rado J."/>
        </authorList>
    </citation>
    <scope>NUCLEOTIDE SEQUENCE [LARGE SCALE GENOMIC DNA]</scope>
    <source>
        <strain evidence="3">UP-52</strain>
    </source>
</reference>
<dbReference type="RefSeq" id="WP_194119903.1">
    <property type="nucleotide sequence ID" value="NZ_JACYGY010000001.1"/>
</dbReference>
<name>A0ABR9W837_9BACT</name>
<evidence type="ECO:0000259" key="1">
    <source>
        <dbReference type="Pfam" id="PF00144"/>
    </source>
</evidence>
<organism evidence="2 3">
    <name type="scientific">Dyadobacter subterraneus</name>
    <dbReference type="NCBI Taxonomy" id="2773304"/>
    <lineage>
        <taxon>Bacteria</taxon>
        <taxon>Pseudomonadati</taxon>
        <taxon>Bacteroidota</taxon>
        <taxon>Cytophagia</taxon>
        <taxon>Cytophagales</taxon>
        <taxon>Spirosomataceae</taxon>
        <taxon>Dyadobacter</taxon>
    </lineage>
</organism>
<keyword evidence="3" id="KW-1185">Reference proteome</keyword>
<dbReference type="InterPro" id="IPR050491">
    <property type="entry name" value="AmpC-like"/>
</dbReference>
<proteinExistence type="predicted"/>
<dbReference type="Proteomes" id="UP000634134">
    <property type="component" value="Unassembled WGS sequence"/>
</dbReference>
<dbReference type="InterPro" id="IPR001466">
    <property type="entry name" value="Beta-lactam-related"/>
</dbReference>
<dbReference type="Pfam" id="PF00144">
    <property type="entry name" value="Beta-lactamase"/>
    <property type="match status" value="1"/>
</dbReference>
<dbReference type="SUPFAM" id="SSF56601">
    <property type="entry name" value="beta-lactamase/transpeptidase-like"/>
    <property type="match status" value="1"/>
</dbReference>
<evidence type="ECO:0000313" key="3">
    <source>
        <dbReference type="Proteomes" id="UP000634134"/>
    </source>
</evidence>
<comment type="caution">
    <text evidence="2">The sequence shown here is derived from an EMBL/GenBank/DDBJ whole genome shotgun (WGS) entry which is preliminary data.</text>
</comment>
<dbReference type="PROSITE" id="PS51257">
    <property type="entry name" value="PROKAR_LIPOPROTEIN"/>
    <property type="match status" value="1"/>
</dbReference>
<feature type="domain" description="Beta-lactamase-related" evidence="1">
    <location>
        <begin position="52"/>
        <end position="369"/>
    </location>
</feature>
<sequence length="391" mass="43291">MKLRILISIVLLAILSSCQGKKKLPNLFESVRSAEKNLCKKGYEPGDSVWTIEERMKFYGVPAVSIAVIRDNKIFWSRAYGIIDKESKEPATVHTLFQAGSISKPVAAYGALREVLKGKIDLDKNVNNYLTSWKLPDNEFTKEKKVTLKHLLSHTGGITVHGFLGYSPDLPVPTLLQVLNGTPPANSPAIRVDKEPGKEWRYSGGGYTIMQQMLIDIEKKPFPSIMKELVIDPLNMLNSTYDQPLSPEKLKLAATGYLPNGLMTKGKRHTYPEMAAAGLWTTAEDLAKFAVDIQLTLQGTSTKVLSKSAAEQMLTPVLGTYGLGLDMLKTGGDVYFQHGGWDEGFSSHLIAHKEKGYGIVVLTNSNHPDFISEVIRSVAVTEQWDHYLPDN</sequence>
<dbReference type="PANTHER" id="PTHR46825:SF12">
    <property type="entry name" value="PENICILLIN-BINDING PROTEIN 4"/>
    <property type="match status" value="1"/>
</dbReference>
<dbReference type="Gene3D" id="3.40.710.10">
    <property type="entry name" value="DD-peptidase/beta-lactamase superfamily"/>
    <property type="match status" value="1"/>
</dbReference>
<dbReference type="InterPro" id="IPR012338">
    <property type="entry name" value="Beta-lactam/transpept-like"/>
</dbReference>
<accession>A0ABR9W837</accession>
<gene>
    <name evidence="2" type="ORF">IEE83_07060</name>
</gene>
<dbReference type="PANTHER" id="PTHR46825">
    <property type="entry name" value="D-ALANYL-D-ALANINE-CARBOXYPEPTIDASE/ENDOPEPTIDASE AMPH"/>
    <property type="match status" value="1"/>
</dbReference>
<dbReference type="EMBL" id="JACYGY010000001">
    <property type="protein sequence ID" value="MBE9461637.1"/>
    <property type="molecule type" value="Genomic_DNA"/>
</dbReference>